<dbReference type="Proteomes" id="UP000662957">
    <property type="component" value="Chromosome"/>
</dbReference>
<dbReference type="SUPFAM" id="SSF48019">
    <property type="entry name" value="post-AAA+ oligomerization domain-like"/>
    <property type="match status" value="1"/>
</dbReference>
<gene>
    <name evidence="1" type="ORF">JX001_12305</name>
</gene>
<accession>A0ABX7LL34</accession>
<protein>
    <submittedName>
        <fullName evidence="1">Uncharacterized protein</fullName>
    </submittedName>
</protein>
<dbReference type="Gene3D" id="1.20.272.10">
    <property type="match status" value="1"/>
</dbReference>
<evidence type="ECO:0000313" key="1">
    <source>
        <dbReference type="EMBL" id="QSF53558.1"/>
    </source>
</evidence>
<dbReference type="RefSeq" id="WP_205681224.1">
    <property type="nucleotide sequence ID" value="NZ_CP070968.1"/>
</dbReference>
<proteinExistence type="predicted"/>
<organism evidence="1 2">
    <name type="scientific">Brevundimonas fontaquae</name>
    <dbReference type="NCBI Taxonomy" id="2813778"/>
    <lineage>
        <taxon>Bacteria</taxon>
        <taxon>Pseudomonadati</taxon>
        <taxon>Pseudomonadota</taxon>
        <taxon>Alphaproteobacteria</taxon>
        <taxon>Caulobacterales</taxon>
        <taxon>Caulobacteraceae</taxon>
        <taxon>Brevundimonas</taxon>
    </lineage>
</organism>
<name>A0ABX7LL34_9CAUL</name>
<reference evidence="1 2" key="1">
    <citation type="submission" date="2021-02" db="EMBL/GenBank/DDBJ databases">
        <title>Brevundimonas sp. CS1 genome sequence.</title>
        <authorList>
            <person name="Lee K."/>
            <person name="Choi Y.-J."/>
            <person name="Son H.-R."/>
        </authorList>
    </citation>
    <scope>NUCLEOTIDE SEQUENCE [LARGE SCALE GENOMIC DNA]</scope>
    <source>
        <strain evidence="1 2">CS1</strain>
    </source>
</reference>
<keyword evidence="2" id="KW-1185">Reference proteome</keyword>
<dbReference type="InterPro" id="IPR008921">
    <property type="entry name" value="DNA_pol3_clamp-load_cplx_C"/>
</dbReference>
<evidence type="ECO:0000313" key="2">
    <source>
        <dbReference type="Proteomes" id="UP000662957"/>
    </source>
</evidence>
<dbReference type="EMBL" id="CP070968">
    <property type="protein sequence ID" value="QSF53558.1"/>
    <property type="molecule type" value="Genomic_DNA"/>
</dbReference>
<sequence length="356" mass="39030">MFPEAIFDATLDLLSDEIRGQEIPSPAPLNTDSWLARSVLQKALRRGMTDLALSAAAQLHLLDRRTLWRRLIVTALEDLGPQEFGTIAAVVCAARNSGWRTRSGGDWPIIAALIRRACAGTRSQVANDLWNIALHDPALSDAKADICELSPDAVRELSMQASDLGVRASAALVAIGQAEWCDSGSYDYRAFFEVYAARAPVETAVLSEAFRITRVPLAGLLLILGHETAQPVARINDDVAPVAWNGPIPTFAMDQYTRSGKTVIRQFVQQSAIWNRFCKHWHIQKPNHIAAAAELLFRIDGAAVTSRALSRQSADLRNRSEILGCFMPVGAVHDAASVIRLQLPLIDKMRSSFKLT</sequence>